<dbReference type="STRING" id="155515.JP36_10040"/>
<dbReference type="EMBL" id="JPXX01000029">
    <property type="protein sequence ID" value="KGQ36464.1"/>
    <property type="molecule type" value="Genomic_DNA"/>
</dbReference>
<evidence type="ECO:0000259" key="2">
    <source>
        <dbReference type="PROSITE" id="PS51702"/>
    </source>
</evidence>
<sequence>MSVLTLKEFYSVKELTCFNLKSLPSAAKNIISKAQREQWAKRKRSGRGGGYEYKLSSLPQDTQNEIKDKFARVVVNKKPTAVKVKVNVDTLTDKQREIADARMAIVIYVQELEKAMPRYKAIAYFCEQAKAGNLPAHIQNLITTANARNKNGNSQRTLSARTLNQWVLDYDNSNNAVERLEKLAPAQRQAKTLAELYWLPDFLAVYRNTNGVNIAEAYAQYISQAAEHYADQPYMLEILPSLSAVRRGLKKLNPYMRAIGRKTGAELRALNIYVKRDWSVLRANDVWVGDGHSMKMKVAHPDHGRPFIPELTLVMDTASRYIVGWSVSLAENCLAVADAIRYGVEKHGIPAIYYSDNGGGEKNWMLDADITGILPRLGINHQTGIPGNPQARGIIERVNQTLALRIARQFATYHGTGADRETVRKTSTAVISLDKALRDGRTELTDKQQWAKGKLPTWQQFIDAVQIGVDWYNNEHIHREIGMTPARKRQQLLNDDDIIRVTPIEARDMFRPQVLRVAQRGWVSLFNNDYFSQKLLDVDGEKVVVAFDIHDANSVIIRKQDGTYLCEAIWNGNKRAAFAETFVDKARKERHQRRMKLKQEQVDEIRAEANPVITIEHQPSTDLLHSLNQVIKQKNEERVAILPSELEYQRKKAMGA</sequence>
<dbReference type="InterPro" id="IPR036397">
    <property type="entry name" value="RNaseH_sf"/>
</dbReference>
<evidence type="ECO:0000259" key="1">
    <source>
        <dbReference type="PROSITE" id="PS50994"/>
    </source>
</evidence>
<evidence type="ECO:0000313" key="3">
    <source>
        <dbReference type="EMBL" id="KGQ36464.1"/>
    </source>
</evidence>
<dbReference type="InterPro" id="IPR003314">
    <property type="entry name" value="Mu-type_HTH"/>
</dbReference>
<dbReference type="InterPro" id="IPR015378">
    <property type="entry name" value="Transposase-like_Mu_C"/>
</dbReference>
<dbReference type="eggNOG" id="COG2801">
    <property type="taxonomic scope" value="Bacteria"/>
</dbReference>
<dbReference type="RefSeq" id="WP_039174261.1">
    <property type="nucleotide sequence ID" value="NZ_JPXX01000029.1"/>
</dbReference>
<dbReference type="Pfam" id="PF02316">
    <property type="entry name" value="HTH_Tnp_Mu_1"/>
    <property type="match status" value="1"/>
</dbReference>
<dbReference type="PROSITE" id="PS51702">
    <property type="entry name" value="HTH_MU"/>
    <property type="match status" value="1"/>
</dbReference>
<dbReference type="InterPro" id="IPR036388">
    <property type="entry name" value="WH-like_DNA-bd_sf"/>
</dbReference>
<feature type="domain" description="HTH Mu-type" evidence="2">
    <location>
        <begin position="8"/>
        <end position="74"/>
    </location>
</feature>
<name>A0A0A2YGH6_9PAST</name>
<dbReference type="Proteomes" id="UP000030539">
    <property type="component" value="Unassembled WGS sequence"/>
</dbReference>
<dbReference type="AlphaFoldDB" id="A0A0A2YGH6"/>
<dbReference type="Gene3D" id="3.30.420.10">
    <property type="entry name" value="Ribonuclease H-like superfamily/Ribonuclease H"/>
    <property type="match status" value="1"/>
</dbReference>
<dbReference type="InterPro" id="IPR012337">
    <property type="entry name" value="RNaseH-like_sf"/>
</dbReference>
<reference evidence="3 4" key="1">
    <citation type="submission" date="2014-08" db="EMBL/GenBank/DDBJ databases">
        <title>Chaperone-usher fimbriae in a diverse selection of Gallibacterium genomes.</title>
        <authorList>
            <person name="Kudirkiene E."/>
            <person name="Bager R.J."/>
            <person name="Johnson T.J."/>
            <person name="Bojesen A.M."/>
        </authorList>
    </citation>
    <scope>NUCLEOTIDE SEQUENCE [LARGE SCALE GENOMIC DNA]</scope>
    <source>
        <strain evidence="3 4">CCM5974</strain>
    </source>
</reference>
<protein>
    <submittedName>
        <fullName evidence="3">Transposase</fullName>
    </submittedName>
</protein>
<dbReference type="InterPro" id="IPR009004">
    <property type="entry name" value="Transposase_Mu_C"/>
</dbReference>
<dbReference type="Gene3D" id="1.10.10.10">
    <property type="entry name" value="Winged helix-like DNA-binding domain superfamily/Winged helix DNA-binding domain"/>
    <property type="match status" value="1"/>
</dbReference>
<dbReference type="GO" id="GO:0003677">
    <property type="term" value="F:DNA binding"/>
    <property type="evidence" value="ECO:0007669"/>
    <property type="project" value="InterPro"/>
</dbReference>
<dbReference type="InterPro" id="IPR009061">
    <property type="entry name" value="DNA-bd_dom_put_sf"/>
</dbReference>
<dbReference type="Pfam" id="PF09299">
    <property type="entry name" value="Mu-transpos_C"/>
    <property type="match status" value="1"/>
</dbReference>
<dbReference type="PROSITE" id="PS50994">
    <property type="entry name" value="INTEGRASE"/>
    <property type="match status" value="1"/>
</dbReference>
<dbReference type="SUPFAM" id="SSF53098">
    <property type="entry name" value="Ribonuclease H-like"/>
    <property type="match status" value="1"/>
</dbReference>
<dbReference type="SUPFAM" id="SSF46955">
    <property type="entry name" value="Putative DNA-binding domain"/>
    <property type="match status" value="1"/>
</dbReference>
<comment type="caution">
    <text evidence="3">The sequence shown here is derived from an EMBL/GenBank/DDBJ whole genome shotgun (WGS) entry which is preliminary data.</text>
</comment>
<accession>A0A0A2YGH6</accession>
<dbReference type="InterPro" id="IPR001584">
    <property type="entry name" value="Integrase_cat-core"/>
</dbReference>
<feature type="domain" description="Integrase catalytic" evidence="1">
    <location>
        <begin position="279"/>
        <end position="493"/>
    </location>
</feature>
<dbReference type="GO" id="GO:0015074">
    <property type="term" value="P:DNA integration"/>
    <property type="evidence" value="ECO:0007669"/>
    <property type="project" value="InterPro"/>
</dbReference>
<evidence type="ECO:0000313" key="4">
    <source>
        <dbReference type="Proteomes" id="UP000030539"/>
    </source>
</evidence>
<dbReference type="SUPFAM" id="SSF50610">
    <property type="entry name" value="mu transposase, C-terminal domain"/>
    <property type="match status" value="1"/>
</dbReference>
<proteinExistence type="predicted"/>
<organism evidence="3 4">
    <name type="scientific">Gallibacterium genomosp. 1</name>
    <dbReference type="NCBI Taxonomy" id="155515"/>
    <lineage>
        <taxon>Bacteria</taxon>
        <taxon>Pseudomonadati</taxon>
        <taxon>Pseudomonadota</taxon>
        <taxon>Gammaproteobacteria</taxon>
        <taxon>Pasteurellales</taxon>
        <taxon>Pasteurellaceae</taxon>
        <taxon>Gallibacterium</taxon>
    </lineage>
</organism>
<gene>
    <name evidence="3" type="ORF">JP36_10040</name>
</gene>
<dbReference type="Gene3D" id="2.30.30.130">
    <property type="entry name" value="Transposase, Mu, C-terminal"/>
    <property type="match status" value="1"/>
</dbReference>